<dbReference type="InterPro" id="IPR004839">
    <property type="entry name" value="Aminotransferase_I/II_large"/>
</dbReference>
<dbReference type="InterPro" id="IPR015421">
    <property type="entry name" value="PyrdxlP-dep_Trfase_major"/>
</dbReference>
<comment type="caution">
    <text evidence="4">The sequence shown here is derived from an EMBL/GenBank/DDBJ whole genome shotgun (WGS) entry which is preliminary data.</text>
</comment>
<dbReference type="InterPro" id="IPR050478">
    <property type="entry name" value="Ethylene_sulfur-biosynth"/>
</dbReference>
<dbReference type="SUPFAM" id="SSF53383">
    <property type="entry name" value="PLP-dependent transferases"/>
    <property type="match status" value="1"/>
</dbReference>
<dbReference type="CDD" id="cd00609">
    <property type="entry name" value="AAT_like"/>
    <property type="match status" value="1"/>
</dbReference>
<dbReference type="PANTHER" id="PTHR43795">
    <property type="entry name" value="BIFUNCTIONAL ASPARTATE AMINOTRANSFERASE AND GLUTAMATE/ASPARTATE-PREPHENATE AMINOTRANSFERASE-RELATED"/>
    <property type="match status" value="1"/>
</dbReference>
<keyword evidence="2" id="KW-0663">Pyridoxal phosphate</keyword>
<sequence length="426" mass="46734">MSLSARAKEAKLAAEGVPIWDILSNLWDPETNPDGYLSLGLAENTLLHETLSSYITRKFELPTAALTYGDGMTGSNRLKKALSEFLTKRLKPFVPIEPNHVTVTNGCSSAIEHLSWAFADPGEGFLLGQPYYGTFIPDLTLRPASKVVPVPFHDVDPLSKAAIGKYEAALSKAKEDGITVKGLILCNPHNPLGRCYSRDVICGLMEFCENNGLQFISDEIYALSTWTEQVDSSPPLVPFQSALGIDTKGIIDPAKVHVIWGMSKDFGANGIRIGSIISQANPSLHYSFVLPSIYSSISSLSDHVTASLLEDEEWVDGYIKQNCKLLSKQHQRAVSWAKENNVPYSPGVNAAFFLWVDLGTAYKNNHPDQKIADIDKTVSKALLDSKVFLSAGKDFGCEQPGWFRIVFSHPDSFLQIGLDRVAKALK</sequence>
<dbReference type="Gene3D" id="3.90.1150.10">
    <property type="entry name" value="Aspartate Aminotransferase, domain 1"/>
    <property type="match status" value="1"/>
</dbReference>
<evidence type="ECO:0000256" key="2">
    <source>
        <dbReference type="ARBA" id="ARBA00022898"/>
    </source>
</evidence>
<dbReference type="Proteomes" id="UP000761534">
    <property type="component" value="Unassembled WGS sequence"/>
</dbReference>
<dbReference type="PRINTS" id="PR00753">
    <property type="entry name" value="ACCSYNTHASE"/>
</dbReference>
<dbReference type="Gene3D" id="3.40.640.10">
    <property type="entry name" value="Type I PLP-dependent aspartate aminotransferase-like (Major domain)"/>
    <property type="match status" value="1"/>
</dbReference>
<keyword evidence="5" id="KW-1185">Reference proteome</keyword>
<dbReference type="EMBL" id="SWFS01000428">
    <property type="protein sequence ID" value="KAA8904584.1"/>
    <property type="molecule type" value="Genomic_DNA"/>
</dbReference>
<dbReference type="VEuPathDB" id="FungiDB:TRICI_005454"/>
<reference evidence="4" key="1">
    <citation type="journal article" date="2019" name="G3 (Bethesda)">
        <title>Genome Assemblies of Two Rare Opportunistic Yeast Pathogens: Diutina rugosa (syn. Candida rugosa) and Trichomonascus ciferrii (syn. Candida ciferrii).</title>
        <authorList>
            <person name="Mixao V."/>
            <person name="Saus E."/>
            <person name="Hansen A.P."/>
            <person name="Lass-Florl C."/>
            <person name="Gabaldon T."/>
        </authorList>
    </citation>
    <scope>NUCLEOTIDE SEQUENCE</scope>
    <source>
        <strain evidence="4">CBS 4856</strain>
    </source>
</reference>
<evidence type="ECO:0000313" key="5">
    <source>
        <dbReference type="Proteomes" id="UP000761534"/>
    </source>
</evidence>
<dbReference type="GO" id="GO:0030170">
    <property type="term" value="F:pyridoxal phosphate binding"/>
    <property type="evidence" value="ECO:0007669"/>
    <property type="project" value="InterPro"/>
</dbReference>
<organism evidence="4 5">
    <name type="scientific">Trichomonascus ciferrii</name>
    <dbReference type="NCBI Taxonomy" id="44093"/>
    <lineage>
        <taxon>Eukaryota</taxon>
        <taxon>Fungi</taxon>
        <taxon>Dikarya</taxon>
        <taxon>Ascomycota</taxon>
        <taxon>Saccharomycotina</taxon>
        <taxon>Dipodascomycetes</taxon>
        <taxon>Dipodascales</taxon>
        <taxon>Trichomonascaceae</taxon>
        <taxon>Trichomonascus</taxon>
        <taxon>Trichomonascus ciferrii complex</taxon>
    </lineage>
</organism>
<dbReference type="GO" id="GO:0006520">
    <property type="term" value="P:amino acid metabolic process"/>
    <property type="evidence" value="ECO:0007669"/>
    <property type="project" value="TreeGrafter"/>
</dbReference>
<gene>
    <name evidence="4" type="ORF">TRICI_005454</name>
</gene>
<dbReference type="AlphaFoldDB" id="A0A642USI6"/>
<accession>A0A642USI6</accession>
<evidence type="ECO:0000259" key="3">
    <source>
        <dbReference type="Pfam" id="PF00155"/>
    </source>
</evidence>
<protein>
    <recommendedName>
        <fullName evidence="3">Aminotransferase class I/classII large domain-containing protein</fullName>
    </recommendedName>
</protein>
<dbReference type="GO" id="GO:0008483">
    <property type="term" value="F:transaminase activity"/>
    <property type="evidence" value="ECO:0007669"/>
    <property type="project" value="TreeGrafter"/>
</dbReference>
<evidence type="ECO:0000313" key="4">
    <source>
        <dbReference type="EMBL" id="KAA8904584.1"/>
    </source>
</evidence>
<dbReference type="InterPro" id="IPR004838">
    <property type="entry name" value="NHTrfase_class1_PyrdxlP-BS"/>
</dbReference>
<dbReference type="InterPro" id="IPR015424">
    <property type="entry name" value="PyrdxlP-dep_Trfase"/>
</dbReference>
<proteinExistence type="inferred from homology"/>
<feature type="domain" description="Aminotransferase class I/classII large" evidence="3">
    <location>
        <begin position="40"/>
        <end position="420"/>
    </location>
</feature>
<comment type="similarity">
    <text evidence="1">Belongs to the class-I pyridoxal-phosphate-dependent aminotransferase family.</text>
</comment>
<dbReference type="OrthoDB" id="7042322at2759"/>
<dbReference type="Pfam" id="PF00155">
    <property type="entry name" value="Aminotran_1_2"/>
    <property type="match status" value="1"/>
</dbReference>
<name>A0A642USI6_9ASCO</name>
<evidence type="ECO:0000256" key="1">
    <source>
        <dbReference type="ARBA" id="ARBA00007441"/>
    </source>
</evidence>
<dbReference type="InterPro" id="IPR015422">
    <property type="entry name" value="PyrdxlP-dep_Trfase_small"/>
</dbReference>
<dbReference type="PANTHER" id="PTHR43795:SF63">
    <property type="entry name" value="PUTATIVE (AFU_ORTHOLOGUE AFUA_4G00630)-RELATED"/>
    <property type="match status" value="1"/>
</dbReference>
<dbReference type="PROSITE" id="PS00105">
    <property type="entry name" value="AA_TRANSFER_CLASS_1"/>
    <property type="match status" value="1"/>
</dbReference>